<name>A0ABR8MRI2_9BACL</name>
<feature type="transmembrane region" description="Helical" evidence="1">
    <location>
        <begin position="48"/>
        <end position="72"/>
    </location>
</feature>
<evidence type="ECO:0000313" key="3">
    <source>
        <dbReference type="Proteomes" id="UP000609346"/>
    </source>
</evidence>
<evidence type="ECO:0000313" key="2">
    <source>
        <dbReference type="EMBL" id="MBD3918598.1"/>
    </source>
</evidence>
<proteinExistence type="predicted"/>
<reference evidence="2 3" key="1">
    <citation type="submission" date="2020-09" db="EMBL/GenBank/DDBJ databases">
        <title>Paenibacillus sp. strain PR3 16S rRNA gene Genome sequencing and assembly.</title>
        <authorList>
            <person name="Kim J."/>
        </authorList>
    </citation>
    <scope>NUCLEOTIDE SEQUENCE [LARGE SCALE GENOMIC DNA]</scope>
    <source>
        <strain evidence="2 3">PR3</strain>
    </source>
</reference>
<protein>
    <submittedName>
        <fullName evidence="2">Uncharacterized protein</fullName>
    </submittedName>
</protein>
<dbReference type="EMBL" id="JACXZA010000002">
    <property type="protein sequence ID" value="MBD3918598.1"/>
    <property type="molecule type" value="Genomic_DNA"/>
</dbReference>
<organism evidence="2 3">
    <name type="scientific">Paenibacillus terricola</name>
    <dbReference type="NCBI Taxonomy" id="2763503"/>
    <lineage>
        <taxon>Bacteria</taxon>
        <taxon>Bacillati</taxon>
        <taxon>Bacillota</taxon>
        <taxon>Bacilli</taxon>
        <taxon>Bacillales</taxon>
        <taxon>Paenibacillaceae</taxon>
        <taxon>Paenibacillus</taxon>
    </lineage>
</organism>
<sequence length="102" mass="11658">MKTYGLVFLITGIVLIALSGLEKIIIYTSLSNRAGDYQGLKFIMPNEIWNIPTLTFIFGIVLIIIGLIMPLWKKVVNPFGMIREANKEFETKYGFNKDNKEQ</sequence>
<keyword evidence="1" id="KW-1133">Transmembrane helix</keyword>
<comment type="caution">
    <text evidence="2">The sequence shown here is derived from an EMBL/GenBank/DDBJ whole genome shotgun (WGS) entry which is preliminary data.</text>
</comment>
<evidence type="ECO:0000256" key="1">
    <source>
        <dbReference type="SAM" id="Phobius"/>
    </source>
</evidence>
<keyword evidence="1" id="KW-0812">Transmembrane</keyword>
<gene>
    <name evidence="2" type="ORF">H8B09_07540</name>
</gene>
<accession>A0ABR8MRI2</accession>
<dbReference type="RefSeq" id="WP_191202918.1">
    <property type="nucleotide sequence ID" value="NZ_JACXZA010000002.1"/>
</dbReference>
<keyword evidence="1" id="KW-0472">Membrane</keyword>
<dbReference type="Proteomes" id="UP000609346">
    <property type="component" value="Unassembled WGS sequence"/>
</dbReference>
<keyword evidence="3" id="KW-1185">Reference proteome</keyword>
<feature type="transmembrane region" description="Helical" evidence="1">
    <location>
        <begin position="6"/>
        <end position="27"/>
    </location>
</feature>